<sequence length="106" mass="11237">MSGEIDNVLRFSGTGGGGAGIGLGIGLPGPLHHSGGTTFMTNNTMTMMTNMMRPGLGQTQCRQPPAYKVAAQMARLHRLGRAHSHEGVTYRTNHEDDDEDAQVSAV</sequence>
<reference evidence="2" key="1">
    <citation type="journal article" date="2023" name="bioRxiv">
        <title>Scaffold-level genome assemblies of two parasitoid biocontrol wasps reveal the parthenogenesis mechanism and an associated novel virus.</title>
        <authorList>
            <person name="Inwood S."/>
            <person name="Skelly J."/>
            <person name="Guhlin J."/>
            <person name="Harrop T."/>
            <person name="Goldson S."/>
            <person name="Dearden P."/>
        </authorList>
    </citation>
    <scope>NUCLEOTIDE SEQUENCE</scope>
    <source>
        <strain evidence="2">Lincoln</strain>
        <tissue evidence="2">Whole body</tissue>
    </source>
</reference>
<keyword evidence="3" id="KW-1185">Reference proteome</keyword>
<organism evidence="2 3">
    <name type="scientific">Microctonus hyperodae</name>
    <name type="common">Parasitoid wasp</name>
    <dbReference type="NCBI Taxonomy" id="165561"/>
    <lineage>
        <taxon>Eukaryota</taxon>
        <taxon>Metazoa</taxon>
        <taxon>Ecdysozoa</taxon>
        <taxon>Arthropoda</taxon>
        <taxon>Hexapoda</taxon>
        <taxon>Insecta</taxon>
        <taxon>Pterygota</taxon>
        <taxon>Neoptera</taxon>
        <taxon>Endopterygota</taxon>
        <taxon>Hymenoptera</taxon>
        <taxon>Apocrita</taxon>
        <taxon>Ichneumonoidea</taxon>
        <taxon>Braconidae</taxon>
        <taxon>Euphorinae</taxon>
        <taxon>Microctonus</taxon>
    </lineage>
</organism>
<feature type="compositionally biased region" description="Basic and acidic residues" evidence="1">
    <location>
        <begin position="83"/>
        <end position="94"/>
    </location>
</feature>
<dbReference type="EMBL" id="JAQQBR010000001">
    <property type="protein sequence ID" value="KAK0182065.1"/>
    <property type="molecule type" value="Genomic_DNA"/>
</dbReference>
<reference evidence="2" key="2">
    <citation type="submission" date="2023-03" db="EMBL/GenBank/DDBJ databases">
        <authorList>
            <person name="Inwood S.N."/>
            <person name="Skelly J.G."/>
            <person name="Guhlin J."/>
            <person name="Harrop T.W.R."/>
            <person name="Goldson S.G."/>
            <person name="Dearden P.K."/>
        </authorList>
    </citation>
    <scope>NUCLEOTIDE SEQUENCE</scope>
    <source>
        <strain evidence="2">Lincoln</strain>
        <tissue evidence="2">Whole body</tissue>
    </source>
</reference>
<evidence type="ECO:0000256" key="1">
    <source>
        <dbReference type="SAM" id="MobiDB-lite"/>
    </source>
</evidence>
<comment type="caution">
    <text evidence="2">The sequence shown here is derived from an EMBL/GenBank/DDBJ whole genome shotgun (WGS) entry which is preliminary data.</text>
</comment>
<evidence type="ECO:0000313" key="2">
    <source>
        <dbReference type="EMBL" id="KAK0182065.1"/>
    </source>
</evidence>
<feature type="region of interest" description="Disordered" evidence="1">
    <location>
        <begin position="82"/>
        <end position="106"/>
    </location>
</feature>
<gene>
    <name evidence="2" type="ORF">PV327_000236</name>
</gene>
<accession>A0AA39L1Y5</accession>
<evidence type="ECO:0000313" key="3">
    <source>
        <dbReference type="Proteomes" id="UP001168972"/>
    </source>
</evidence>
<proteinExistence type="predicted"/>
<dbReference type="Proteomes" id="UP001168972">
    <property type="component" value="Unassembled WGS sequence"/>
</dbReference>
<name>A0AA39L1Y5_MICHY</name>
<dbReference type="AlphaFoldDB" id="A0AA39L1Y5"/>
<feature type="compositionally biased region" description="Acidic residues" evidence="1">
    <location>
        <begin position="95"/>
        <end position="106"/>
    </location>
</feature>
<protein>
    <submittedName>
        <fullName evidence="2">Uncharacterized protein</fullName>
    </submittedName>
</protein>